<evidence type="ECO:0000256" key="3">
    <source>
        <dbReference type="ARBA" id="ARBA00022729"/>
    </source>
</evidence>
<dbReference type="Proteomes" id="UP000645257">
    <property type="component" value="Unassembled WGS sequence"/>
</dbReference>
<evidence type="ECO:0000256" key="1">
    <source>
        <dbReference type="ARBA" id="ARBA00004196"/>
    </source>
</evidence>
<reference evidence="6" key="2">
    <citation type="submission" date="2020-09" db="EMBL/GenBank/DDBJ databases">
        <authorList>
            <person name="Sun Q."/>
            <person name="Kim S."/>
        </authorList>
    </citation>
    <scope>NUCLEOTIDE SEQUENCE</scope>
    <source>
        <strain evidence="6">KCTC 32182</strain>
    </source>
</reference>
<comment type="subcellular location">
    <subcellularLocation>
        <location evidence="1">Cell envelope</location>
    </subcellularLocation>
</comment>
<dbReference type="Pfam" id="PF13407">
    <property type="entry name" value="Peripla_BP_4"/>
    <property type="match status" value="1"/>
</dbReference>
<evidence type="ECO:0000313" key="7">
    <source>
        <dbReference type="Proteomes" id="UP000645257"/>
    </source>
</evidence>
<evidence type="ECO:0000256" key="4">
    <source>
        <dbReference type="SAM" id="SignalP"/>
    </source>
</evidence>
<comment type="caution">
    <text evidence="6">The sequence shown here is derived from an EMBL/GenBank/DDBJ whole genome shotgun (WGS) entry which is preliminary data.</text>
</comment>
<dbReference type="AlphaFoldDB" id="A0A918P3W1"/>
<dbReference type="GO" id="GO:0030246">
    <property type="term" value="F:carbohydrate binding"/>
    <property type="evidence" value="ECO:0007669"/>
    <property type="project" value="UniProtKB-ARBA"/>
</dbReference>
<dbReference type="RefSeq" id="WP_189534262.1">
    <property type="nucleotide sequence ID" value="NZ_BMYX01000012.1"/>
</dbReference>
<organism evidence="6 7">
    <name type="scientific">Paludibacterium paludis</name>
    <dbReference type="NCBI Taxonomy" id="1225769"/>
    <lineage>
        <taxon>Bacteria</taxon>
        <taxon>Pseudomonadati</taxon>
        <taxon>Pseudomonadota</taxon>
        <taxon>Betaproteobacteria</taxon>
        <taxon>Neisseriales</taxon>
        <taxon>Chromobacteriaceae</taxon>
        <taxon>Paludibacterium</taxon>
    </lineage>
</organism>
<feature type="domain" description="Periplasmic binding protein" evidence="5">
    <location>
        <begin position="29"/>
        <end position="288"/>
    </location>
</feature>
<sequence>MNRRLFLCSAASGLLALSGRSPAGQAPSIALILKSMKNEFFVLMAEGARRHHARRTADYTLTVDGVQEETDTRGQEVLIHKALTRRADVLIIVPADSTTMVPPLLKAMAAGVLVINMDNKLDDRTLAGAGVNIPFVGPSNFMGARSVAEYVARQLKPGSKAGLIEGAPGSINAKARSDGFREALRAADIAVAGMRWGYWDTLRGKQAALELIDAAPGLAALLCGNDNMAIGAAQAVQSRNLTGKILIGGYDNIPAIRPLLASRKVIATADQHPELQAAYAIDLALNAVRQRLLQPDMPSIVQTPVQLVTKA</sequence>
<feature type="signal peptide" evidence="4">
    <location>
        <begin position="1"/>
        <end position="23"/>
    </location>
</feature>
<dbReference type="GO" id="GO:0030313">
    <property type="term" value="C:cell envelope"/>
    <property type="evidence" value="ECO:0007669"/>
    <property type="project" value="UniProtKB-SubCell"/>
</dbReference>
<accession>A0A918P3W1</accession>
<name>A0A918P3W1_9NEIS</name>
<evidence type="ECO:0000259" key="5">
    <source>
        <dbReference type="Pfam" id="PF13407"/>
    </source>
</evidence>
<keyword evidence="3 4" id="KW-0732">Signal</keyword>
<protein>
    <submittedName>
        <fullName evidence="6">Ribose ABC transporter substrate-binding protein</fullName>
    </submittedName>
</protein>
<dbReference type="InterPro" id="IPR028082">
    <property type="entry name" value="Peripla_BP_I"/>
</dbReference>
<evidence type="ECO:0000256" key="2">
    <source>
        <dbReference type="ARBA" id="ARBA00007639"/>
    </source>
</evidence>
<evidence type="ECO:0000313" key="6">
    <source>
        <dbReference type="EMBL" id="GGY18279.1"/>
    </source>
</evidence>
<dbReference type="PANTHER" id="PTHR46847">
    <property type="entry name" value="D-ALLOSE-BINDING PERIPLASMIC PROTEIN-RELATED"/>
    <property type="match status" value="1"/>
</dbReference>
<feature type="chain" id="PRO_5036926597" evidence="4">
    <location>
        <begin position="24"/>
        <end position="311"/>
    </location>
</feature>
<dbReference type="InterPro" id="IPR025997">
    <property type="entry name" value="SBP_2_dom"/>
</dbReference>
<dbReference type="SUPFAM" id="SSF53822">
    <property type="entry name" value="Periplasmic binding protein-like I"/>
    <property type="match status" value="1"/>
</dbReference>
<comment type="similarity">
    <text evidence="2">Belongs to the bacterial solute-binding protein 2 family.</text>
</comment>
<dbReference type="EMBL" id="BMYX01000012">
    <property type="protein sequence ID" value="GGY18279.1"/>
    <property type="molecule type" value="Genomic_DNA"/>
</dbReference>
<reference evidence="6" key="1">
    <citation type="journal article" date="2014" name="Int. J. Syst. Evol. Microbiol.">
        <title>Complete genome sequence of Corynebacterium casei LMG S-19264T (=DSM 44701T), isolated from a smear-ripened cheese.</title>
        <authorList>
            <consortium name="US DOE Joint Genome Institute (JGI-PGF)"/>
            <person name="Walter F."/>
            <person name="Albersmeier A."/>
            <person name="Kalinowski J."/>
            <person name="Ruckert C."/>
        </authorList>
    </citation>
    <scope>NUCLEOTIDE SEQUENCE</scope>
    <source>
        <strain evidence="6">KCTC 32182</strain>
    </source>
</reference>
<dbReference type="PANTHER" id="PTHR46847:SF1">
    <property type="entry name" value="D-ALLOSE-BINDING PERIPLASMIC PROTEIN-RELATED"/>
    <property type="match status" value="1"/>
</dbReference>
<keyword evidence="7" id="KW-1185">Reference proteome</keyword>
<proteinExistence type="inferred from homology"/>
<gene>
    <name evidence="6" type="ORF">GCM10011289_22160</name>
</gene>
<dbReference type="Gene3D" id="3.40.50.2300">
    <property type="match status" value="2"/>
</dbReference>